<dbReference type="SMART" id="SM00090">
    <property type="entry name" value="RIO"/>
    <property type="match status" value="1"/>
</dbReference>
<evidence type="ECO:0000256" key="10">
    <source>
        <dbReference type="ARBA" id="ARBA00022723"/>
    </source>
</evidence>
<evidence type="ECO:0000256" key="13">
    <source>
        <dbReference type="ARBA" id="ARBA00022801"/>
    </source>
</evidence>
<evidence type="ECO:0000256" key="18">
    <source>
        <dbReference type="ARBA" id="ARBA00068838"/>
    </source>
</evidence>
<dbReference type="Gene3D" id="3.30.200.20">
    <property type="entry name" value="Phosphorylase Kinase, domain 1"/>
    <property type="match status" value="1"/>
</dbReference>
<feature type="compositionally biased region" description="Polar residues" evidence="19">
    <location>
        <begin position="505"/>
        <end position="515"/>
    </location>
</feature>
<name>A0A317XVL5_9BASI</name>
<dbReference type="PROSITE" id="PS01245">
    <property type="entry name" value="RIO1"/>
    <property type="match status" value="1"/>
</dbReference>
<keyword evidence="9" id="KW-0808">Transferase</keyword>
<evidence type="ECO:0000256" key="16">
    <source>
        <dbReference type="ARBA" id="ARBA00047899"/>
    </source>
</evidence>
<evidence type="ECO:0000259" key="20">
    <source>
        <dbReference type="SMART" id="SM00090"/>
    </source>
</evidence>
<feature type="compositionally biased region" description="Acidic residues" evidence="19">
    <location>
        <begin position="697"/>
        <end position="724"/>
    </location>
</feature>
<keyword evidence="6" id="KW-0963">Cytoplasm</keyword>
<comment type="catalytic activity">
    <reaction evidence="17">
        <text>L-seryl-[protein] + ATP = O-phospho-L-seryl-[protein] + ADP + H(+)</text>
        <dbReference type="Rhea" id="RHEA:17989"/>
        <dbReference type="Rhea" id="RHEA-COMP:9863"/>
        <dbReference type="Rhea" id="RHEA-COMP:11604"/>
        <dbReference type="ChEBI" id="CHEBI:15378"/>
        <dbReference type="ChEBI" id="CHEBI:29999"/>
        <dbReference type="ChEBI" id="CHEBI:30616"/>
        <dbReference type="ChEBI" id="CHEBI:83421"/>
        <dbReference type="ChEBI" id="CHEBI:456216"/>
        <dbReference type="EC" id="2.7.11.1"/>
    </reaction>
</comment>
<dbReference type="Gene3D" id="1.10.510.10">
    <property type="entry name" value="Transferase(Phosphotransferase) domain 1"/>
    <property type="match status" value="1"/>
</dbReference>
<dbReference type="InterPro" id="IPR000687">
    <property type="entry name" value="RIO_kinase"/>
</dbReference>
<dbReference type="FunFam" id="3.30.200.20:FF:000148">
    <property type="entry name" value="Serine/threonine-protein kinase RIO1"/>
    <property type="match status" value="1"/>
</dbReference>
<evidence type="ECO:0000256" key="4">
    <source>
        <dbReference type="ARBA" id="ARBA00012513"/>
    </source>
</evidence>
<dbReference type="EC" id="2.7.11.1" evidence="4"/>
<dbReference type="Pfam" id="PF01163">
    <property type="entry name" value="RIO1"/>
    <property type="match status" value="1"/>
</dbReference>
<dbReference type="EMBL" id="KZ819189">
    <property type="protein sequence ID" value="PWZ01948.1"/>
    <property type="molecule type" value="Genomic_DNA"/>
</dbReference>
<evidence type="ECO:0000256" key="5">
    <source>
        <dbReference type="ARBA" id="ARBA00016038"/>
    </source>
</evidence>
<dbReference type="GO" id="GO:0004674">
    <property type="term" value="F:protein serine/threonine kinase activity"/>
    <property type="evidence" value="ECO:0007669"/>
    <property type="project" value="UniProtKB-KW"/>
</dbReference>
<evidence type="ECO:0000256" key="15">
    <source>
        <dbReference type="ARBA" id="ARBA00022842"/>
    </source>
</evidence>
<feature type="compositionally biased region" description="Low complexity" evidence="19">
    <location>
        <begin position="99"/>
        <end position="115"/>
    </location>
</feature>
<dbReference type="SUPFAM" id="SSF56112">
    <property type="entry name" value="Protein kinase-like (PK-like)"/>
    <property type="match status" value="1"/>
</dbReference>
<feature type="compositionally biased region" description="Basic and acidic residues" evidence="19">
    <location>
        <begin position="642"/>
        <end position="654"/>
    </location>
</feature>
<dbReference type="GO" id="GO:0005524">
    <property type="term" value="F:ATP binding"/>
    <property type="evidence" value="ECO:0007669"/>
    <property type="project" value="UniProtKB-KW"/>
</dbReference>
<evidence type="ECO:0000256" key="6">
    <source>
        <dbReference type="ARBA" id="ARBA00022490"/>
    </source>
</evidence>
<feature type="compositionally biased region" description="Low complexity" evidence="19">
    <location>
        <begin position="133"/>
        <end position="148"/>
    </location>
</feature>
<dbReference type="InterPro" id="IPR018935">
    <property type="entry name" value="RIO_kinase_CS"/>
</dbReference>
<feature type="region of interest" description="Disordered" evidence="19">
    <location>
        <begin position="1"/>
        <end position="73"/>
    </location>
</feature>
<proteinExistence type="inferred from homology"/>
<evidence type="ECO:0000256" key="12">
    <source>
        <dbReference type="ARBA" id="ARBA00022777"/>
    </source>
</evidence>
<keyword evidence="14" id="KW-0067">ATP-binding</keyword>
<dbReference type="GO" id="GO:0016787">
    <property type="term" value="F:hydrolase activity"/>
    <property type="evidence" value="ECO:0007669"/>
    <property type="project" value="UniProtKB-KW"/>
</dbReference>
<comment type="catalytic activity">
    <reaction evidence="16">
        <text>L-threonyl-[protein] + ATP = O-phospho-L-threonyl-[protein] + ADP + H(+)</text>
        <dbReference type="Rhea" id="RHEA:46608"/>
        <dbReference type="Rhea" id="RHEA-COMP:11060"/>
        <dbReference type="Rhea" id="RHEA-COMP:11605"/>
        <dbReference type="ChEBI" id="CHEBI:15378"/>
        <dbReference type="ChEBI" id="CHEBI:30013"/>
        <dbReference type="ChEBI" id="CHEBI:30616"/>
        <dbReference type="ChEBI" id="CHEBI:61977"/>
        <dbReference type="ChEBI" id="CHEBI:456216"/>
        <dbReference type="EC" id="2.7.11.1"/>
    </reaction>
</comment>
<dbReference type="Proteomes" id="UP000246740">
    <property type="component" value="Unassembled WGS sequence"/>
</dbReference>
<keyword evidence="22" id="KW-1185">Reference proteome</keyword>
<evidence type="ECO:0000256" key="19">
    <source>
        <dbReference type="SAM" id="MobiDB-lite"/>
    </source>
</evidence>
<comment type="subcellular location">
    <subcellularLocation>
        <location evidence="2">Cytoplasm</location>
    </subcellularLocation>
</comment>
<organism evidence="21 22">
    <name type="scientific">Testicularia cyperi</name>
    <dbReference type="NCBI Taxonomy" id="1882483"/>
    <lineage>
        <taxon>Eukaryota</taxon>
        <taxon>Fungi</taxon>
        <taxon>Dikarya</taxon>
        <taxon>Basidiomycota</taxon>
        <taxon>Ustilaginomycotina</taxon>
        <taxon>Ustilaginomycetes</taxon>
        <taxon>Ustilaginales</taxon>
        <taxon>Anthracoideaceae</taxon>
        <taxon>Testicularia</taxon>
    </lineage>
</organism>
<evidence type="ECO:0000256" key="17">
    <source>
        <dbReference type="ARBA" id="ARBA00048679"/>
    </source>
</evidence>
<protein>
    <recommendedName>
        <fullName evidence="5">Serine/threonine-protein kinase RIO1</fullName>
        <ecNumber evidence="4">2.7.11.1</ecNumber>
    </recommendedName>
    <alternativeName>
        <fullName evidence="18">Serine/threonine-protein kinase rio1</fullName>
    </alternativeName>
</protein>
<dbReference type="AlphaFoldDB" id="A0A317XVL5"/>
<dbReference type="CDD" id="cd05147">
    <property type="entry name" value="RIO1_euk"/>
    <property type="match status" value="1"/>
</dbReference>
<keyword evidence="8" id="KW-0723">Serine/threonine-protein kinase</keyword>
<dbReference type="GO" id="GO:0046872">
    <property type="term" value="F:metal ion binding"/>
    <property type="evidence" value="ECO:0007669"/>
    <property type="project" value="UniProtKB-KW"/>
</dbReference>
<comment type="similarity">
    <text evidence="3">Belongs to the protein kinase superfamily. RIO-type Ser/Thr kinase family.</text>
</comment>
<evidence type="ECO:0000256" key="8">
    <source>
        <dbReference type="ARBA" id="ARBA00022527"/>
    </source>
</evidence>
<evidence type="ECO:0000256" key="9">
    <source>
        <dbReference type="ARBA" id="ARBA00022679"/>
    </source>
</evidence>
<evidence type="ECO:0000256" key="14">
    <source>
        <dbReference type="ARBA" id="ARBA00022840"/>
    </source>
</evidence>
<feature type="compositionally biased region" description="Polar residues" evidence="19">
    <location>
        <begin position="158"/>
        <end position="167"/>
    </location>
</feature>
<evidence type="ECO:0000313" key="22">
    <source>
        <dbReference type="Proteomes" id="UP000246740"/>
    </source>
</evidence>
<feature type="domain" description="RIO kinase" evidence="20">
    <location>
        <begin position="214"/>
        <end position="462"/>
    </location>
</feature>
<keyword evidence="11" id="KW-0547">Nucleotide-binding</keyword>
<feature type="region of interest" description="Disordered" evidence="19">
    <location>
        <begin position="486"/>
        <end position="515"/>
    </location>
</feature>
<evidence type="ECO:0000313" key="21">
    <source>
        <dbReference type="EMBL" id="PWZ01948.1"/>
    </source>
</evidence>
<dbReference type="InterPro" id="IPR018934">
    <property type="entry name" value="RIO_dom"/>
</dbReference>
<dbReference type="GO" id="GO:0042254">
    <property type="term" value="P:ribosome biogenesis"/>
    <property type="evidence" value="ECO:0007669"/>
    <property type="project" value="UniProtKB-KW"/>
</dbReference>
<dbReference type="PANTHER" id="PTHR45723">
    <property type="entry name" value="SERINE/THREONINE-PROTEIN KINASE RIO1"/>
    <property type="match status" value="1"/>
</dbReference>
<feature type="compositionally biased region" description="Polar residues" evidence="19">
    <location>
        <begin position="663"/>
        <end position="672"/>
    </location>
</feature>
<dbReference type="InterPro" id="IPR051272">
    <property type="entry name" value="RIO-type_Ser/Thr_kinase"/>
</dbReference>
<evidence type="ECO:0000256" key="3">
    <source>
        <dbReference type="ARBA" id="ARBA00009196"/>
    </source>
</evidence>
<evidence type="ECO:0000256" key="11">
    <source>
        <dbReference type="ARBA" id="ARBA00022741"/>
    </source>
</evidence>
<sequence>METGQFDDAPDSVTALSHEVDTAQSQSRRRQEISDLIRPSSDTEEDDDDEDDNAELGDFEEEDAFDEDDVARYGAVEDADWELARGDFTKQFNRSRQLASAIGSSSAPGSSSSNGPTQGATPLPAMNRRRRPAPSASRSAAASSSSASQTATGAMAGPSTSKTRTATQIESLSKFASRVRVEDVYDPSSAIGGGVNSTVPRKALGGRDAVRIKDKADRATVEGVLDPRTMVILYKMVNRGLLESINGCVSTGKEANVYHATTAAPEGQDGQQGSLALKIYKTSILVFKDRDRYVSGEYRFRHGYAKHNPRKMVRLWAEKEARNLKRMVSAGLRAPIPVELRDHVLVMRFLGDEDGWASPRLKDADEMIGSDPDAWSKLYRELLASVRIMYHTCRLVHADLSEYNILYHQGHLWIIDVSQSVEHDHPRAYDFLRADLGHVDEYFAKRGVVTLGLKRSFDFVVREPESRDGTGRKGGRAGLEKQDADFLANDSEPNPNQDHDISLRNGPSDSITASLPQAASLPPHLQATLTTDSAGAASAQNNKVIGGGSWYTDLSATGSSSNGPAQLTGETEQDLMGMLESIMHNLSLEPTSTSNETDNGVTGGAAAETHGAKVDEDEVFKGTHIPFSLHEVEDPEHEIDIQRRRQRDNQRDTADNPFGTLLPESQNKNASSKADPKNAIASGSKSSQGTNANSLDDGSEDEEDDDEDDDEEETEDDESDEEGGESAAPVHPKDAKLSKEEMKALKKEAKKETKAANREKRKTKMPKAEKKRRMKKSHK</sequence>
<dbReference type="InterPro" id="IPR011009">
    <property type="entry name" value="Kinase-like_dom_sf"/>
</dbReference>
<feature type="region of interest" description="Disordered" evidence="19">
    <location>
        <begin position="642"/>
        <end position="779"/>
    </location>
</feature>
<feature type="region of interest" description="Disordered" evidence="19">
    <location>
        <begin position="96"/>
        <end position="167"/>
    </location>
</feature>
<keyword evidence="12" id="KW-0418">Kinase</keyword>
<reference evidence="21 22" key="1">
    <citation type="journal article" date="2018" name="Mol. Biol. Evol.">
        <title>Broad Genomic Sampling Reveals a Smut Pathogenic Ancestry of the Fungal Clade Ustilaginomycotina.</title>
        <authorList>
            <person name="Kijpornyongpan T."/>
            <person name="Mondo S.J."/>
            <person name="Barry K."/>
            <person name="Sandor L."/>
            <person name="Lee J."/>
            <person name="Lipzen A."/>
            <person name="Pangilinan J."/>
            <person name="LaButti K."/>
            <person name="Hainaut M."/>
            <person name="Henrissat B."/>
            <person name="Grigoriev I.V."/>
            <person name="Spatafora J.W."/>
            <person name="Aime M.C."/>
        </authorList>
    </citation>
    <scope>NUCLEOTIDE SEQUENCE [LARGE SCALE GENOMIC DNA]</scope>
    <source>
        <strain evidence="21 22">MCA 3645</strain>
    </source>
</reference>
<feature type="compositionally biased region" description="Polar residues" evidence="19">
    <location>
        <begin position="681"/>
        <end position="694"/>
    </location>
</feature>
<keyword evidence="15" id="KW-0460">Magnesium</keyword>
<feature type="compositionally biased region" description="Basic residues" evidence="19">
    <location>
        <begin position="759"/>
        <end position="779"/>
    </location>
</feature>
<feature type="compositionally biased region" description="Acidic residues" evidence="19">
    <location>
        <begin position="42"/>
        <end position="69"/>
    </location>
</feature>
<evidence type="ECO:0000256" key="7">
    <source>
        <dbReference type="ARBA" id="ARBA00022517"/>
    </source>
</evidence>
<evidence type="ECO:0000256" key="1">
    <source>
        <dbReference type="ARBA" id="ARBA00001946"/>
    </source>
</evidence>
<dbReference type="InParanoid" id="A0A317XVL5"/>
<feature type="compositionally biased region" description="Polar residues" evidence="19">
    <location>
        <begin position="589"/>
        <end position="600"/>
    </location>
</feature>
<comment type="cofactor">
    <cofactor evidence="1">
        <name>Mg(2+)</name>
        <dbReference type="ChEBI" id="CHEBI:18420"/>
    </cofactor>
</comment>
<dbReference type="GO" id="GO:0005737">
    <property type="term" value="C:cytoplasm"/>
    <property type="evidence" value="ECO:0007669"/>
    <property type="project" value="UniProtKB-SubCell"/>
</dbReference>
<evidence type="ECO:0000256" key="2">
    <source>
        <dbReference type="ARBA" id="ARBA00004496"/>
    </source>
</evidence>
<keyword evidence="10" id="KW-0479">Metal-binding</keyword>
<dbReference type="OrthoDB" id="205248at2759"/>
<gene>
    <name evidence="21" type="ORF">BCV70DRAFT_198228</name>
</gene>
<feature type="region of interest" description="Disordered" evidence="19">
    <location>
        <begin position="589"/>
        <end position="618"/>
    </location>
</feature>
<accession>A0A317XVL5</accession>
<keyword evidence="13" id="KW-0378">Hydrolase</keyword>
<keyword evidence="7" id="KW-0690">Ribosome biogenesis</keyword>
<feature type="compositionally biased region" description="Basic and acidic residues" evidence="19">
    <location>
        <begin position="731"/>
        <end position="758"/>
    </location>
</feature>
<dbReference type="STRING" id="1882483.A0A317XVL5"/>